<feature type="transmembrane region" description="Helical" evidence="1">
    <location>
        <begin position="134"/>
        <end position="157"/>
    </location>
</feature>
<proteinExistence type="predicted"/>
<name>A0A1H1QRV2_9ACTN</name>
<dbReference type="AlphaFoldDB" id="A0A1H1QRV2"/>
<protein>
    <recommendedName>
        <fullName evidence="4">PH domain-containing protein</fullName>
    </recommendedName>
</protein>
<organism evidence="2 3">
    <name type="scientific">Actinoplanes derwentensis</name>
    <dbReference type="NCBI Taxonomy" id="113562"/>
    <lineage>
        <taxon>Bacteria</taxon>
        <taxon>Bacillati</taxon>
        <taxon>Actinomycetota</taxon>
        <taxon>Actinomycetes</taxon>
        <taxon>Micromonosporales</taxon>
        <taxon>Micromonosporaceae</taxon>
        <taxon>Actinoplanes</taxon>
    </lineage>
</organism>
<keyword evidence="1" id="KW-0472">Membrane</keyword>
<dbReference type="OrthoDB" id="3627672at2"/>
<reference evidence="2 3" key="1">
    <citation type="submission" date="2016-10" db="EMBL/GenBank/DDBJ databases">
        <authorList>
            <person name="de Groot N.N."/>
        </authorList>
    </citation>
    <scope>NUCLEOTIDE SEQUENCE [LARGE SCALE GENOMIC DNA]</scope>
    <source>
        <strain evidence="2 3">DSM 43941</strain>
    </source>
</reference>
<dbReference type="EMBL" id="LT629758">
    <property type="protein sequence ID" value="SDS26208.1"/>
    <property type="molecule type" value="Genomic_DNA"/>
</dbReference>
<gene>
    <name evidence="2" type="ORF">SAMN04489716_0382</name>
</gene>
<dbReference type="Proteomes" id="UP000198688">
    <property type="component" value="Chromosome I"/>
</dbReference>
<evidence type="ECO:0000313" key="3">
    <source>
        <dbReference type="Proteomes" id="UP000198688"/>
    </source>
</evidence>
<dbReference type="RefSeq" id="WP_092541017.1">
    <property type="nucleotide sequence ID" value="NZ_BOMJ01000079.1"/>
</dbReference>
<keyword evidence="3" id="KW-1185">Reference proteome</keyword>
<feature type="transmembrane region" description="Helical" evidence="1">
    <location>
        <begin position="26"/>
        <end position="46"/>
    </location>
</feature>
<sequence>MSSQSSQIAHGVTAGPLWGPRYPPRWILPFIAVMTLLTVASAVFAVQGFGRAPAAETGMCLLFAALFGHLIGYAVYLRWVPLRRGPAMPETDSSGTGFGYAKWGYYWYVAPIALAVLGLASFALMSFDNGIGRAVFAAVILVFCLVVTVSVAFMVYLAPGRLTLTPDGLHHRGLTFVQYSPWTSIVTVDAIESGHERAILVDVEPGDEDRIRHYLPKGLRSVHPLLPGFVVTDTWLLTDPTLVHETLRHYLDNPGDRPELGTKAAVDRIRHRRFTTG</sequence>
<feature type="transmembrane region" description="Helical" evidence="1">
    <location>
        <begin position="105"/>
        <end position="127"/>
    </location>
</feature>
<keyword evidence="1" id="KW-0812">Transmembrane</keyword>
<accession>A0A1H1QRV2</accession>
<evidence type="ECO:0000256" key="1">
    <source>
        <dbReference type="SAM" id="Phobius"/>
    </source>
</evidence>
<keyword evidence="1" id="KW-1133">Transmembrane helix</keyword>
<feature type="transmembrane region" description="Helical" evidence="1">
    <location>
        <begin position="58"/>
        <end position="79"/>
    </location>
</feature>
<evidence type="ECO:0008006" key="4">
    <source>
        <dbReference type="Google" id="ProtNLM"/>
    </source>
</evidence>
<evidence type="ECO:0000313" key="2">
    <source>
        <dbReference type="EMBL" id="SDS26208.1"/>
    </source>
</evidence>